<organism evidence="2 3">
    <name type="scientific">Armillaria borealis</name>
    <dbReference type="NCBI Taxonomy" id="47425"/>
    <lineage>
        <taxon>Eukaryota</taxon>
        <taxon>Fungi</taxon>
        <taxon>Dikarya</taxon>
        <taxon>Basidiomycota</taxon>
        <taxon>Agaricomycotina</taxon>
        <taxon>Agaricomycetes</taxon>
        <taxon>Agaricomycetidae</taxon>
        <taxon>Agaricales</taxon>
        <taxon>Marasmiineae</taxon>
        <taxon>Physalacriaceae</taxon>
        <taxon>Armillaria</taxon>
    </lineage>
</organism>
<reference evidence="2" key="1">
    <citation type="submission" date="2023-06" db="EMBL/GenBank/DDBJ databases">
        <authorList>
            <consortium name="Lawrence Berkeley National Laboratory"/>
            <person name="Ahrendt S."/>
            <person name="Sahu N."/>
            <person name="Indic B."/>
            <person name="Wong-Bajracharya J."/>
            <person name="Merenyi Z."/>
            <person name="Ke H.-M."/>
            <person name="Monk M."/>
            <person name="Kocsube S."/>
            <person name="Drula E."/>
            <person name="Lipzen A."/>
            <person name="Balint B."/>
            <person name="Henrissat B."/>
            <person name="Andreopoulos B."/>
            <person name="Martin F.M."/>
            <person name="Harder C.B."/>
            <person name="Rigling D."/>
            <person name="Ford K.L."/>
            <person name="Foster G.D."/>
            <person name="Pangilinan J."/>
            <person name="Papanicolaou A."/>
            <person name="Barry K."/>
            <person name="LaButti K."/>
            <person name="Viragh M."/>
            <person name="Koriabine M."/>
            <person name="Yan M."/>
            <person name="Riley R."/>
            <person name="Champramary S."/>
            <person name="Plett K.L."/>
            <person name="Tsai I.J."/>
            <person name="Slot J."/>
            <person name="Sipos G."/>
            <person name="Plett J."/>
            <person name="Nagy L.G."/>
            <person name="Grigoriev I.V."/>
        </authorList>
    </citation>
    <scope>NUCLEOTIDE SEQUENCE</scope>
    <source>
        <strain evidence="2">FPL87.14</strain>
    </source>
</reference>
<name>A0AA39JF18_9AGAR</name>
<protein>
    <submittedName>
        <fullName evidence="2">Uncharacterized protein</fullName>
    </submittedName>
</protein>
<keyword evidence="1" id="KW-0812">Transmembrane</keyword>
<dbReference type="EMBL" id="JAUEPT010000035">
    <property type="protein sequence ID" value="KAK0440139.1"/>
    <property type="molecule type" value="Genomic_DNA"/>
</dbReference>
<proteinExistence type="predicted"/>
<sequence length="319" mass="35204">MARPSSKPASNHQDSHTDHHPATIILRQPVVSTTGNTRDWVYLGLIVGATILLCYVANLIFQLLKPISDLISGTGTGIGTICSRIGSGIEASVGGVAAGFTGLISTVIPRMVGFKCLLVNCDLAMPYLPNEESKVLFFHTTNLTARLKHEAKEILNLNGHIQSLSEGAILDGINENSVIFKDLSRKTTFDSRLPLSIRLPISDRFAGLADLSRVLEHVFITLRRAGHNTKTTFLREMDRLEDVLDPIWIFPTLSRDISLRKQLEKSQGSVDSTLDKLEKAVDEAVNIAALLNQKLKDFDQFCEIRAICSKRIRHTYNGS</sequence>
<evidence type="ECO:0000313" key="2">
    <source>
        <dbReference type="EMBL" id="KAK0440139.1"/>
    </source>
</evidence>
<gene>
    <name evidence="2" type="ORF">EV421DRAFT_811041</name>
</gene>
<keyword evidence="1" id="KW-0472">Membrane</keyword>
<keyword evidence="1" id="KW-1133">Transmembrane helix</keyword>
<dbReference type="Proteomes" id="UP001175226">
    <property type="component" value="Unassembled WGS sequence"/>
</dbReference>
<accession>A0AA39JF18</accession>
<evidence type="ECO:0000256" key="1">
    <source>
        <dbReference type="SAM" id="Phobius"/>
    </source>
</evidence>
<feature type="transmembrane region" description="Helical" evidence="1">
    <location>
        <begin position="40"/>
        <end position="61"/>
    </location>
</feature>
<dbReference type="AlphaFoldDB" id="A0AA39JF18"/>
<evidence type="ECO:0000313" key="3">
    <source>
        <dbReference type="Proteomes" id="UP001175226"/>
    </source>
</evidence>
<dbReference type="CDD" id="cd14279">
    <property type="entry name" value="CUE"/>
    <property type="match status" value="1"/>
</dbReference>
<comment type="caution">
    <text evidence="2">The sequence shown here is derived from an EMBL/GenBank/DDBJ whole genome shotgun (WGS) entry which is preliminary data.</text>
</comment>
<keyword evidence="3" id="KW-1185">Reference proteome</keyword>